<feature type="transmembrane region" description="Helical" evidence="1">
    <location>
        <begin position="88"/>
        <end position="109"/>
    </location>
</feature>
<keyword evidence="3" id="KW-1185">Reference proteome</keyword>
<feature type="transmembrane region" description="Helical" evidence="1">
    <location>
        <begin position="6"/>
        <end position="29"/>
    </location>
</feature>
<dbReference type="OrthoDB" id="5515053at2"/>
<feature type="transmembrane region" description="Helical" evidence="1">
    <location>
        <begin position="54"/>
        <end position="76"/>
    </location>
</feature>
<dbReference type="AlphaFoldDB" id="A0A330L1R2"/>
<name>A0A330L1R2_9BACT</name>
<proteinExistence type="predicted"/>
<protein>
    <recommendedName>
        <fullName evidence="4">Copper resistance protein D domain-containing protein</fullName>
    </recommendedName>
</protein>
<sequence length="159" mass="17222">MSQFVLVWIHLLAAVGWVGGTIFLSLALAPSYRALASKPDAGALFRTSAKRFRLIVWGAVAVLVLTGPMLVLSHGWPLFEPARWPFPLGLKLSLVAALLMLTLAHDLVFGPRVRTILALPTDKRTVSDQTFLTAATWLPRIALLLSLGVLFAAVVLARS</sequence>
<evidence type="ECO:0008006" key="4">
    <source>
        <dbReference type="Google" id="ProtNLM"/>
    </source>
</evidence>
<dbReference type="RefSeq" id="WP_121987729.1">
    <property type="nucleotide sequence ID" value="NZ_OUNR01000001.1"/>
</dbReference>
<keyword evidence="1" id="KW-1133">Transmembrane helix</keyword>
<reference evidence="3" key="1">
    <citation type="submission" date="2018-04" db="EMBL/GenBank/DDBJ databases">
        <authorList>
            <person name="Lucker S."/>
            <person name="Sakoula D."/>
        </authorList>
    </citation>
    <scope>NUCLEOTIDE SEQUENCE [LARGE SCALE GENOMIC DNA]</scope>
</reference>
<keyword evidence="1" id="KW-0812">Transmembrane</keyword>
<gene>
    <name evidence="2" type="ORF">NITLEN_10239</name>
</gene>
<dbReference type="EMBL" id="OUNR01000001">
    <property type="protein sequence ID" value="SPP63153.1"/>
    <property type="molecule type" value="Genomic_DNA"/>
</dbReference>
<evidence type="ECO:0000313" key="3">
    <source>
        <dbReference type="Proteomes" id="UP000248168"/>
    </source>
</evidence>
<dbReference type="InParanoid" id="A0A330L1R2"/>
<keyword evidence="1" id="KW-0472">Membrane</keyword>
<evidence type="ECO:0000313" key="2">
    <source>
        <dbReference type="EMBL" id="SPP63153.1"/>
    </source>
</evidence>
<feature type="transmembrane region" description="Helical" evidence="1">
    <location>
        <begin position="130"/>
        <end position="157"/>
    </location>
</feature>
<dbReference type="Proteomes" id="UP000248168">
    <property type="component" value="Unassembled WGS sequence"/>
</dbReference>
<accession>A0A330L1R2</accession>
<organism evidence="2 3">
    <name type="scientific">Nitrospira lenta</name>
    <dbReference type="NCBI Taxonomy" id="1436998"/>
    <lineage>
        <taxon>Bacteria</taxon>
        <taxon>Pseudomonadati</taxon>
        <taxon>Nitrospirota</taxon>
        <taxon>Nitrospiria</taxon>
        <taxon>Nitrospirales</taxon>
        <taxon>Nitrospiraceae</taxon>
        <taxon>Nitrospira</taxon>
    </lineage>
</organism>
<evidence type="ECO:0000256" key="1">
    <source>
        <dbReference type="SAM" id="Phobius"/>
    </source>
</evidence>